<name>G6EK99_9SPHN</name>
<dbReference type="Pfam" id="PF04972">
    <property type="entry name" value="BON"/>
    <property type="match status" value="3"/>
</dbReference>
<dbReference type="PANTHER" id="PTHR34606">
    <property type="entry name" value="BON DOMAIN-CONTAINING PROTEIN"/>
    <property type="match status" value="1"/>
</dbReference>
<evidence type="ECO:0000259" key="1">
    <source>
        <dbReference type="PROSITE" id="PS50914"/>
    </source>
</evidence>
<proteinExistence type="predicted"/>
<dbReference type="PANTHER" id="PTHR34606:SF15">
    <property type="entry name" value="BON DOMAIN-CONTAINING PROTEIN"/>
    <property type="match status" value="1"/>
</dbReference>
<dbReference type="OrthoDB" id="870892at2"/>
<reference evidence="2 3" key="1">
    <citation type="journal article" date="2012" name="J. Bacteriol.">
        <title>Genome sequence of benzo(a)pyrene-degrading bacterium Novosphingobium pentaromativorans US6-1.</title>
        <authorList>
            <person name="Luo Y.R."/>
            <person name="Kang S.G."/>
            <person name="Kim S.J."/>
            <person name="Kim M.R."/>
            <person name="Li N."/>
            <person name="Lee J.H."/>
            <person name="Kwon K.K."/>
        </authorList>
    </citation>
    <scope>NUCLEOTIDE SEQUENCE [LARGE SCALE GENOMIC DNA]</scope>
    <source>
        <strain evidence="2 3">US6-1</strain>
    </source>
</reference>
<gene>
    <name evidence="2" type="ORF">NSU_4770</name>
</gene>
<feature type="domain" description="BON" evidence="1">
    <location>
        <begin position="149"/>
        <end position="216"/>
    </location>
</feature>
<dbReference type="eggNOG" id="COG2823">
    <property type="taxonomic scope" value="Bacteria"/>
</dbReference>
<feature type="domain" description="BON" evidence="1">
    <location>
        <begin position="78"/>
        <end position="146"/>
    </location>
</feature>
<organism evidence="2 3">
    <name type="scientific">Novosphingobium pentaromativorans US6-1</name>
    <dbReference type="NCBI Taxonomy" id="1088721"/>
    <lineage>
        <taxon>Bacteria</taxon>
        <taxon>Pseudomonadati</taxon>
        <taxon>Pseudomonadota</taxon>
        <taxon>Alphaproteobacteria</taxon>
        <taxon>Sphingomonadales</taxon>
        <taxon>Sphingomonadaceae</taxon>
        <taxon>Novosphingobium</taxon>
    </lineage>
</organism>
<dbReference type="Gene3D" id="3.30.1340.30">
    <property type="match status" value="3"/>
</dbReference>
<evidence type="ECO:0000313" key="3">
    <source>
        <dbReference type="Proteomes" id="UP000004030"/>
    </source>
</evidence>
<feature type="domain" description="BON" evidence="1">
    <location>
        <begin position="3"/>
        <end position="71"/>
    </location>
</feature>
<dbReference type="PROSITE" id="PS50914">
    <property type="entry name" value="BON"/>
    <property type="match status" value="3"/>
</dbReference>
<comment type="caution">
    <text evidence="2">The sequence shown here is derived from an EMBL/GenBank/DDBJ whole genome shotgun (WGS) entry which is preliminary data.</text>
</comment>
<dbReference type="EMBL" id="AGFM01000091">
    <property type="protein sequence ID" value="EHJ58268.1"/>
    <property type="molecule type" value="Genomic_DNA"/>
</dbReference>
<keyword evidence="3" id="KW-1185">Reference proteome</keyword>
<dbReference type="InterPro" id="IPR051686">
    <property type="entry name" value="Lipoprotein_DolP"/>
</dbReference>
<dbReference type="PATRIC" id="fig|1088721.3.peg.4683"/>
<evidence type="ECO:0000313" key="2">
    <source>
        <dbReference type="EMBL" id="EHJ58268.1"/>
    </source>
</evidence>
<dbReference type="SMART" id="SM00749">
    <property type="entry name" value="BON"/>
    <property type="match status" value="3"/>
</dbReference>
<dbReference type="AlphaFoldDB" id="G6EK99"/>
<dbReference type="InterPro" id="IPR007055">
    <property type="entry name" value="BON_dom"/>
</dbReference>
<dbReference type="InterPro" id="IPR014004">
    <property type="entry name" value="Transpt-assoc_nodulatn_dom_bac"/>
</dbReference>
<protein>
    <submittedName>
        <fullName evidence="2">Putative phospholipid-binding domain protein</fullName>
    </submittedName>
</protein>
<dbReference type="Proteomes" id="UP000004030">
    <property type="component" value="Unassembled WGS sequence"/>
</dbReference>
<sequence>MSKDRHLQESVLAELTWEPSVTAAHIGVAADNGVVTLSGHVTSVAEKHAAEGAARRVKGVKAVVEEIEVRLPAHAKRPDEEIAAAAVHRLAWDVSLPRDAIKAQVEKGWITLTGEVDWHYQKDNASQALLRLNGVSGISNKVAIKRKVDVNNISDEIMHALHRSWFFDPKTVTVSADDGKVVLAGTVTSPHDRQVAAATAWAAPGVTDVRNEITVA</sequence>
<dbReference type="KEGG" id="npn:JI59_23400"/>
<accession>G6EK99</accession>